<organism evidence="1 2">
    <name type="scientific">Kipferlia bialata</name>
    <dbReference type="NCBI Taxonomy" id="797122"/>
    <lineage>
        <taxon>Eukaryota</taxon>
        <taxon>Metamonada</taxon>
        <taxon>Carpediemonas-like organisms</taxon>
        <taxon>Kipferlia</taxon>
    </lineage>
</organism>
<dbReference type="Pfam" id="PF01344">
    <property type="entry name" value="Kelch_1"/>
    <property type="match status" value="1"/>
</dbReference>
<proteinExistence type="predicted"/>
<feature type="non-terminal residue" evidence="1">
    <location>
        <position position="1"/>
    </location>
</feature>
<feature type="non-terminal residue" evidence="1">
    <location>
        <position position="53"/>
    </location>
</feature>
<name>A0A9K3DD76_9EUKA</name>
<gene>
    <name evidence="1" type="ORF">KIPB_017135</name>
</gene>
<dbReference type="AlphaFoldDB" id="A0A9K3DD76"/>
<comment type="caution">
    <text evidence="1">The sequence shown here is derived from an EMBL/GenBank/DDBJ whole genome shotgun (WGS) entry which is preliminary data.</text>
</comment>
<dbReference type="Proteomes" id="UP000265618">
    <property type="component" value="Unassembled WGS sequence"/>
</dbReference>
<accession>A0A9K3DD76</accession>
<dbReference type="InterPro" id="IPR006652">
    <property type="entry name" value="Kelch_1"/>
</dbReference>
<evidence type="ECO:0000313" key="1">
    <source>
        <dbReference type="EMBL" id="GIQ93002.1"/>
    </source>
</evidence>
<protein>
    <submittedName>
        <fullName evidence="1">Uncharacterized protein</fullName>
    </submittedName>
</protein>
<keyword evidence="2" id="KW-1185">Reference proteome</keyword>
<sequence>SAGQYLLAIGGLDHESTIHAYDTTTDTWACWGDAPLSLDAAIGMNIDAETALL</sequence>
<evidence type="ECO:0000313" key="2">
    <source>
        <dbReference type="Proteomes" id="UP000265618"/>
    </source>
</evidence>
<reference evidence="1 2" key="1">
    <citation type="journal article" date="2018" name="PLoS ONE">
        <title>The draft genome of Kipferlia bialata reveals reductive genome evolution in fornicate parasites.</title>
        <authorList>
            <person name="Tanifuji G."/>
            <person name="Takabayashi S."/>
            <person name="Kume K."/>
            <person name="Takagi M."/>
            <person name="Nakayama T."/>
            <person name="Kamikawa R."/>
            <person name="Inagaki Y."/>
            <person name="Hashimoto T."/>
        </authorList>
    </citation>
    <scope>NUCLEOTIDE SEQUENCE [LARGE SCALE GENOMIC DNA]</scope>
    <source>
        <strain evidence="1">NY0173</strain>
    </source>
</reference>
<dbReference type="EMBL" id="BDIP01011145">
    <property type="protein sequence ID" value="GIQ93002.1"/>
    <property type="molecule type" value="Genomic_DNA"/>
</dbReference>